<sequence>MTVLDEGQEFHSSSSAANAEQPPTTWRFKLGQCISHKDQILPSLVMGRVKTSKGREVYGLRSFMNVDPNRDRMILGDSLVDVVPGSEPCLECLLHQTALCPACWLADA</sequence>
<feature type="compositionally biased region" description="Polar residues" evidence="1">
    <location>
        <begin position="10"/>
        <end position="23"/>
    </location>
</feature>
<feature type="region of interest" description="Disordered" evidence="1">
    <location>
        <begin position="1"/>
        <end position="23"/>
    </location>
</feature>
<protein>
    <submittedName>
        <fullName evidence="2">Uncharacterized protein</fullName>
    </submittedName>
</protein>
<proteinExistence type="predicted"/>
<dbReference type="Proteomes" id="UP000515465">
    <property type="component" value="Chromosome"/>
</dbReference>
<dbReference type="AlphaFoldDB" id="A0A7G6SZD0"/>
<organism evidence="2 3">
    <name type="scientific">Mesorhizobium huakuii</name>
    <dbReference type="NCBI Taxonomy" id="28104"/>
    <lineage>
        <taxon>Bacteria</taxon>
        <taxon>Pseudomonadati</taxon>
        <taxon>Pseudomonadota</taxon>
        <taxon>Alphaproteobacteria</taxon>
        <taxon>Hyphomicrobiales</taxon>
        <taxon>Phyllobacteriaceae</taxon>
        <taxon>Mesorhizobium</taxon>
    </lineage>
</organism>
<reference evidence="3" key="1">
    <citation type="journal article" date="2020" name="Mol. Plant Microbe">
        <title>Rhizobial microsymbionts of the narrowly endemic Oxytropis species growing in Kamchatka are characterized by significant genetic diversity and possess a set of genes that are associated with T3SS and T6SS secretion systems and can affect the development of symbiosis.</title>
        <authorList>
            <person name="Safronova V."/>
            <person name="Guro P."/>
            <person name="Sazanova A."/>
            <person name="Kuznetsova I."/>
            <person name="Belimov A."/>
            <person name="Yakubov V."/>
            <person name="Chirak E."/>
            <person name="Afonin A."/>
            <person name="Gogolev Y."/>
            <person name="Andronov E."/>
            <person name="Tikhonovich I."/>
        </authorList>
    </citation>
    <scope>NUCLEOTIDE SEQUENCE [LARGE SCALE GENOMIC DNA]</scope>
    <source>
        <strain evidence="3">583</strain>
    </source>
</reference>
<dbReference type="RefSeq" id="WP_183458466.1">
    <property type="nucleotide sequence ID" value="NZ_CP050296.1"/>
</dbReference>
<evidence type="ECO:0000313" key="3">
    <source>
        <dbReference type="Proteomes" id="UP000515465"/>
    </source>
</evidence>
<evidence type="ECO:0000256" key="1">
    <source>
        <dbReference type="SAM" id="MobiDB-lite"/>
    </source>
</evidence>
<name>A0A7G6SZD0_9HYPH</name>
<accession>A0A7G6SZD0</accession>
<dbReference type="EMBL" id="CP050296">
    <property type="protein sequence ID" value="QND59862.1"/>
    <property type="molecule type" value="Genomic_DNA"/>
</dbReference>
<gene>
    <name evidence="2" type="ORF">HB778_27370</name>
</gene>
<evidence type="ECO:0000313" key="2">
    <source>
        <dbReference type="EMBL" id="QND59862.1"/>
    </source>
</evidence>